<protein>
    <submittedName>
        <fullName evidence="1">Leucine-rich repeat transmembrane protein kinase isoform 1</fullName>
    </submittedName>
</protein>
<keyword evidence="1" id="KW-0472">Membrane</keyword>
<keyword evidence="1" id="KW-0808">Transferase</keyword>
<dbReference type="PANTHER" id="PTHR46993:SF4">
    <property type="entry name" value="MYB-LIKE HTH TRANSCRIPTIONAL REGULATOR FAMILY PROTEIN"/>
    <property type="match status" value="1"/>
</dbReference>
<accession>A0A6A2ZYX4</accession>
<dbReference type="AlphaFoldDB" id="A0A6A2ZYX4"/>
<keyword evidence="2" id="KW-1185">Reference proteome</keyword>
<name>A0A6A2ZYX4_HIBSY</name>
<comment type="caution">
    <text evidence="1">The sequence shown here is derived from an EMBL/GenBank/DDBJ whole genome shotgun (WGS) entry which is preliminary data.</text>
</comment>
<dbReference type="GO" id="GO:0016301">
    <property type="term" value="F:kinase activity"/>
    <property type="evidence" value="ECO:0007669"/>
    <property type="project" value="UniProtKB-KW"/>
</dbReference>
<dbReference type="PANTHER" id="PTHR46993">
    <property type="entry name" value="MYB TRANSCRIPTION FACTOR"/>
    <property type="match status" value="1"/>
</dbReference>
<keyword evidence="1" id="KW-0812">Transmembrane</keyword>
<dbReference type="Proteomes" id="UP000436088">
    <property type="component" value="Unassembled WGS sequence"/>
</dbReference>
<evidence type="ECO:0000313" key="2">
    <source>
        <dbReference type="Proteomes" id="UP000436088"/>
    </source>
</evidence>
<dbReference type="EMBL" id="VEPZ02001057">
    <property type="protein sequence ID" value="KAE8696923.1"/>
    <property type="molecule type" value="Genomic_DNA"/>
</dbReference>
<proteinExistence type="predicted"/>
<sequence>MGRELDPEICACILEFLVHKSPDDMLLKKLIRVFPPLNPSPRLKKSLLLRSIQNVITAGEIPEKLLDYLEMISRIETKQRVPIPDSMRDAYCAVAMDCTTKFLAGSPDSTVLYSDAVNRIWRGRIENLERSEASGLVSKRLRNLRRQVEAAFGDEEVVRRLVAINTRADAFFSLRLYLREAVATMGPPLLERAWLGFTVGQS</sequence>
<keyword evidence="1" id="KW-0418">Kinase</keyword>
<evidence type="ECO:0000313" key="1">
    <source>
        <dbReference type="EMBL" id="KAE8696923.1"/>
    </source>
</evidence>
<organism evidence="1 2">
    <name type="scientific">Hibiscus syriacus</name>
    <name type="common">Rose of Sharon</name>
    <dbReference type="NCBI Taxonomy" id="106335"/>
    <lineage>
        <taxon>Eukaryota</taxon>
        <taxon>Viridiplantae</taxon>
        <taxon>Streptophyta</taxon>
        <taxon>Embryophyta</taxon>
        <taxon>Tracheophyta</taxon>
        <taxon>Spermatophyta</taxon>
        <taxon>Magnoliopsida</taxon>
        <taxon>eudicotyledons</taxon>
        <taxon>Gunneridae</taxon>
        <taxon>Pentapetalae</taxon>
        <taxon>rosids</taxon>
        <taxon>malvids</taxon>
        <taxon>Malvales</taxon>
        <taxon>Malvaceae</taxon>
        <taxon>Malvoideae</taxon>
        <taxon>Hibiscus</taxon>
    </lineage>
</organism>
<dbReference type="OrthoDB" id="608866at2759"/>
<reference evidence="1" key="1">
    <citation type="submission" date="2019-09" db="EMBL/GenBank/DDBJ databases">
        <title>Draft genome information of white flower Hibiscus syriacus.</title>
        <authorList>
            <person name="Kim Y.-M."/>
        </authorList>
    </citation>
    <scope>NUCLEOTIDE SEQUENCE [LARGE SCALE GENOMIC DNA]</scope>
    <source>
        <strain evidence="1">YM2019G1</strain>
    </source>
</reference>
<gene>
    <name evidence="1" type="ORF">F3Y22_tig00110637pilonHSYRG00250</name>
</gene>